<proteinExistence type="predicted"/>
<dbReference type="EMBL" id="JAQIZT010000017">
    <property type="protein sequence ID" value="KAJ6959522.1"/>
    <property type="molecule type" value="Genomic_DNA"/>
</dbReference>
<evidence type="ECO:0000313" key="2">
    <source>
        <dbReference type="Proteomes" id="UP001164929"/>
    </source>
</evidence>
<accession>A0AAD6LF09</accession>
<gene>
    <name evidence="1" type="ORF">NC653_037765</name>
</gene>
<reference evidence="1" key="1">
    <citation type="journal article" date="2023" name="Mol. Ecol. Resour.">
        <title>Chromosome-level genome assembly of a triploid poplar Populus alba 'Berolinensis'.</title>
        <authorList>
            <person name="Chen S."/>
            <person name="Yu Y."/>
            <person name="Wang X."/>
            <person name="Wang S."/>
            <person name="Zhang T."/>
            <person name="Zhou Y."/>
            <person name="He R."/>
            <person name="Meng N."/>
            <person name="Wang Y."/>
            <person name="Liu W."/>
            <person name="Liu Z."/>
            <person name="Liu J."/>
            <person name="Guo Q."/>
            <person name="Huang H."/>
            <person name="Sederoff R.R."/>
            <person name="Wang G."/>
            <person name="Qu G."/>
            <person name="Chen S."/>
        </authorList>
    </citation>
    <scope>NUCLEOTIDE SEQUENCE</scope>
    <source>
        <strain evidence="1">SC-2020</strain>
    </source>
</reference>
<comment type="caution">
    <text evidence="1">The sequence shown here is derived from an EMBL/GenBank/DDBJ whole genome shotgun (WGS) entry which is preliminary data.</text>
</comment>
<organism evidence="1 2">
    <name type="scientific">Populus alba x Populus x berolinensis</name>
    <dbReference type="NCBI Taxonomy" id="444605"/>
    <lineage>
        <taxon>Eukaryota</taxon>
        <taxon>Viridiplantae</taxon>
        <taxon>Streptophyta</taxon>
        <taxon>Embryophyta</taxon>
        <taxon>Tracheophyta</taxon>
        <taxon>Spermatophyta</taxon>
        <taxon>Magnoliopsida</taxon>
        <taxon>eudicotyledons</taxon>
        <taxon>Gunneridae</taxon>
        <taxon>Pentapetalae</taxon>
        <taxon>rosids</taxon>
        <taxon>fabids</taxon>
        <taxon>Malpighiales</taxon>
        <taxon>Salicaceae</taxon>
        <taxon>Saliceae</taxon>
        <taxon>Populus</taxon>
    </lineage>
</organism>
<evidence type="ECO:0000313" key="1">
    <source>
        <dbReference type="EMBL" id="KAJ6959522.1"/>
    </source>
</evidence>
<keyword evidence="2" id="KW-1185">Reference proteome</keyword>
<protein>
    <submittedName>
        <fullName evidence="1">Uncharacterized protein</fullName>
    </submittedName>
</protein>
<dbReference type="AlphaFoldDB" id="A0AAD6LF09"/>
<name>A0AAD6LF09_9ROSI</name>
<dbReference type="Proteomes" id="UP001164929">
    <property type="component" value="Chromosome 17"/>
</dbReference>
<sequence length="87" mass="10084">MKGDKVPRPKQSQPITNLIQRIHFLTRVLKHTLKKKNLLSTRPVTLKSPKPFPYRSRIGFCSVLLLPDSLLFQLFEQGRVVMIPSIF</sequence>